<dbReference type="SUPFAM" id="SSF53756">
    <property type="entry name" value="UDP-Glycosyltransferase/glycogen phosphorylase"/>
    <property type="match status" value="1"/>
</dbReference>
<dbReference type="PANTHER" id="PTHR46401">
    <property type="entry name" value="GLYCOSYLTRANSFERASE WBBK-RELATED"/>
    <property type="match status" value="1"/>
</dbReference>
<evidence type="ECO:0000259" key="2">
    <source>
        <dbReference type="Pfam" id="PF00534"/>
    </source>
</evidence>
<dbReference type="PANTHER" id="PTHR46401:SF2">
    <property type="entry name" value="GLYCOSYLTRANSFERASE WBBK-RELATED"/>
    <property type="match status" value="1"/>
</dbReference>
<sequence>MKIWIDGYEANVPQRLGSSQIGFEILKGLEQLDRKNDYTILLPSAPMNDLPNERGGWKYKVLRPKRLWTRIALPLALFTARGKPDLLFSPTHYIPRFSPVKRVVTIFDLSYLHFPEMYKKDDLFKLTNWTKYSVSNAVHIVTISNSSKQDLMKYYSVKKEKITVAYPGYDKNIFRPLKDRERILEVIEKYGIHGRYIIYIGTIQPRKNLVRLIEAFQKLEGIKLVIVGKTSGQGRQGWMFESTLKAPKKFGVEDRVIFTGFAPTEDLPYLLNGAEAFILPALYEGFGITAVEAMACGTPAIVSNVSSMPEAVGSAGLLINPQSVTQIEQAIRAISGDCKLRAKKSAESIKQAEKFSWGKMTKTVLRVFESVAGQ</sequence>
<feature type="domain" description="Glycosyl transferase family 1" evidence="2">
    <location>
        <begin position="195"/>
        <end position="345"/>
    </location>
</feature>
<dbReference type="InterPro" id="IPR028098">
    <property type="entry name" value="Glyco_trans_4-like_N"/>
</dbReference>
<evidence type="ECO:0000313" key="5">
    <source>
        <dbReference type="Proteomes" id="UP000034135"/>
    </source>
</evidence>
<dbReference type="PATRIC" id="fig|1618420.3.peg.72"/>
<keyword evidence="1 4" id="KW-0808">Transferase</keyword>
<protein>
    <submittedName>
        <fullName evidence="4">Glycosyl transferase group 1</fullName>
    </submittedName>
</protein>
<dbReference type="Pfam" id="PF13439">
    <property type="entry name" value="Glyco_transf_4"/>
    <property type="match status" value="1"/>
</dbReference>
<comment type="caution">
    <text evidence="4">The sequence shown here is derived from an EMBL/GenBank/DDBJ whole genome shotgun (WGS) entry which is preliminary data.</text>
</comment>
<name>A0A0G1AWR4_9BACT</name>
<feature type="domain" description="Glycosyltransferase subfamily 4-like N-terminal" evidence="3">
    <location>
        <begin position="34"/>
        <end position="170"/>
    </location>
</feature>
<dbReference type="GO" id="GO:0016757">
    <property type="term" value="F:glycosyltransferase activity"/>
    <property type="evidence" value="ECO:0007669"/>
    <property type="project" value="InterPro"/>
</dbReference>
<reference evidence="4 5" key="1">
    <citation type="journal article" date="2015" name="Nature">
        <title>rRNA introns, odd ribosomes, and small enigmatic genomes across a large radiation of phyla.</title>
        <authorList>
            <person name="Brown C.T."/>
            <person name="Hug L.A."/>
            <person name="Thomas B.C."/>
            <person name="Sharon I."/>
            <person name="Castelle C.J."/>
            <person name="Singh A."/>
            <person name="Wilkins M.J."/>
            <person name="Williams K.H."/>
            <person name="Banfield J.F."/>
        </authorList>
    </citation>
    <scope>NUCLEOTIDE SEQUENCE [LARGE SCALE GENOMIC DNA]</scope>
</reference>
<organism evidence="4 5">
    <name type="scientific">Candidatus Daviesbacteria bacterium GW2011_GWA1_42_6</name>
    <dbReference type="NCBI Taxonomy" id="1618420"/>
    <lineage>
        <taxon>Bacteria</taxon>
        <taxon>Candidatus Daviesiibacteriota</taxon>
    </lineage>
</organism>
<gene>
    <name evidence="4" type="ORF">UV33_C0004G0017</name>
</gene>
<proteinExistence type="predicted"/>
<dbReference type="CDD" id="cd03809">
    <property type="entry name" value="GT4_MtfB-like"/>
    <property type="match status" value="1"/>
</dbReference>
<accession>A0A0G1AWR4</accession>
<dbReference type="Gene3D" id="3.40.50.2000">
    <property type="entry name" value="Glycogen Phosphorylase B"/>
    <property type="match status" value="2"/>
</dbReference>
<evidence type="ECO:0000259" key="3">
    <source>
        <dbReference type="Pfam" id="PF13439"/>
    </source>
</evidence>
<evidence type="ECO:0000313" key="4">
    <source>
        <dbReference type="EMBL" id="KKS65389.1"/>
    </source>
</evidence>
<evidence type="ECO:0000256" key="1">
    <source>
        <dbReference type="ARBA" id="ARBA00022679"/>
    </source>
</evidence>
<dbReference type="Proteomes" id="UP000034135">
    <property type="component" value="Unassembled WGS sequence"/>
</dbReference>
<dbReference type="GO" id="GO:0009103">
    <property type="term" value="P:lipopolysaccharide biosynthetic process"/>
    <property type="evidence" value="ECO:0007669"/>
    <property type="project" value="TreeGrafter"/>
</dbReference>
<dbReference type="EMBL" id="LCEB01000004">
    <property type="protein sequence ID" value="KKS65389.1"/>
    <property type="molecule type" value="Genomic_DNA"/>
</dbReference>
<dbReference type="InterPro" id="IPR001296">
    <property type="entry name" value="Glyco_trans_1"/>
</dbReference>
<dbReference type="AlphaFoldDB" id="A0A0G1AWR4"/>
<dbReference type="Pfam" id="PF00534">
    <property type="entry name" value="Glycos_transf_1"/>
    <property type="match status" value="1"/>
</dbReference>